<evidence type="ECO:0000313" key="3">
    <source>
        <dbReference type="EMBL" id="ALH96389.1"/>
    </source>
</evidence>
<keyword evidence="1" id="KW-0175">Coiled coil</keyword>
<evidence type="ECO:0000256" key="1">
    <source>
        <dbReference type="SAM" id="Coils"/>
    </source>
</evidence>
<dbReference type="Proteomes" id="UP000064939">
    <property type="component" value="Chromosome"/>
</dbReference>
<proteinExistence type="predicted"/>
<organism evidence="3 4">
    <name type="scientific">Acinetobacter equi</name>
    <dbReference type="NCBI Taxonomy" id="1324350"/>
    <lineage>
        <taxon>Bacteria</taxon>
        <taxon>Pseudomonadati</taxon>
        <taxon>Pseudomonadota</taxon>
        <taxon>Gammaproteobacteria</taxon>
        <taxon>Moraxellales</taxon>
        <taxon>Moraxellaceae</taxon>
        <taxon>Acinetobacter</taxon>
    </lineage>
</organism>
<dbReference type="InterPro" id="IPR007296">
    <property type="entry name" value="DUF403"/>
</dbReference>
<dbReference type="RefSeq" id="WP_054582268.1">
    <property type="nucleotide sequence ID" value="NZ_CP012808.1"/>
</dbReference>
<name>A0A0N9W3I0_9GAMM</name>
<protein>
    <recommendedName>
        <fullName evidence="2">DUF403 domain-containing protein</fullName>
    </recommendedName>
</protein>
<dbReference type="EMBL" id="CP012808">
    <property type="protein sequence ID" value="ALH96389.1"/>
    <property type="molecule type" value="Genomic_DNA"/>
</dbReference>
<gene>
    <name evidence="3" type="ORF">AOY20_13045</name>
</gene>
<dbReference type="OrthoDB" id="9803532at2"/>
<reference evidence="3 4" key="1">
    <citation type="journal article" date="2015" name="Int. J. Syst. Evol. Microbiol.">
        <title>Acinetobacter equi sp. nov. isolated from horse faeces.</title>
        <authorList>
            <person name="Poppel M.T."/>
            <person name="Skiebe E."/>
            <person name="Laue M."/>
            <person name="Bergmann H."/>
            <person name="Ebersberger I."/>
            <person name="Garn T."/>
            <person name="Fruth A."/>
            <person name="Baumgardt S."/>
            <person name="Busse H.J."/>
            <person name="Wilharm G."/>
        </authorList>
    </citation>
    <scope>NUCLEOTIDE SEQUENCE [LARGE SCALE GENOMIC DNA]</scope>
    <source>
        <strain evidence="3 4">114</strain>
    </source>
</reference>
<dbReference type="KEGG" id="aei:AOY20_13045"/>
<feature type="domain" description="DUF403" evidence="2">
    <location>
        <begin position="7"/>
        <end position="151"/>
    </location>
</feature>
<keyword evidence="4" id="KW-1185">Reference proteome</keyword>
<feature type="coiled-coil region" evidence="1">
    <location>
        <begin position="130"/>
        <end position="164"/>
    </location>
</feature>
<sequence>MILLNSNAEHIFWLGRYITRTQYLCQCFPFQQDELALEYAKAFCLPAFDASSLNELVLNVNQSASFEQQFMFMKNNIHELRGILSAKGYAELGQLIKLASENPGYICDVVSDCCEIFEAEANDVYLFFKLGQLLEQLDRQLRLKQELIETLNDLNIVIQQLKDIGWYELDDVWIDLKHQPSDQNYYVFSQCIQNMFEVKL</sequence>
<evidence type="ECO:0000259" key="2">
    <source>
        <dbReference type="Pfam" id="PF04168"/>
    </source>
</evidence>
<dbReference type="Pfam" id="PF04168">
    <property type="entry name" value="Alpha-E"/>
    <property type="match status" value="1"/>
</dbReference>
<dbReference type="STRING" id="1324350.AOY20_13045"/>
<dbReference type="AlphaFoldDB" id="A0A0N9W3I0"/>
<evidence type="ECO:0000313" key="4">
    <source>
        <dbReference type="Proteomes" id="UP000064939"/>
    </source>
</evidence>
<accession>A0A0N9W3I0</accession>